<dbReference type="AlphaFoldDB" id="A0A183FR34"/>
<evidence type="ECO:0000256" key="1">
    <source>
        <dbReference type="SAM" id="MobiDB-lite"/>
    </source>
</evidence>
<keyword evidence="3" id="KW-1185">Reference proteome</keyword>
<organism evidence="3 4">
    <name type="scientific">Heligmosomoides polygyrus</name>
    <name type="common">Parasitic roundworm</name>
    <dbReference type="NCBI Taxonomy" id="6339"/>
    <lineage>
        <taxon>Eukaryota</taxon>
        <taxon>Metazoa</taxon>
        <taxon>Ecdysozoa</taxon>
        <taxon>Nematoda</taxon>
        <taxon>Chromadorea</taxon>
        <taxon>Rhabditida</taxon>
        <taxon>Rhabditina</taxon>
        <taxon>Rhabditomorpha</taxon>
        <taxon>Strongyloidea</taxon>
        <taxon>Heligmosomidae</taxon>
        <taxon>Heligmosomoides</taxon>
    </lineage>
</organism>
<reference evidence="4" key="2">
    <citation type="submission" date="2019-09" db="UniProtKB">
        <authorList>
            <consortium name="WormBaseParasite"/>
        </authorList>
    </citation>
    <scope>IDENTIFICATION</scope>
</reference>
<evidence type="ECO:0000313" key="3">
    <source>
        <dbReference type="Proteomes" id="UP000050761"/>
    </source>
</evidence>
<evidence type="ECO:0000313" key="4">
    <source>
        <dbReference type="WBParaSite" id="HPBE_0001025701-mRNA-1"/>
    </source>
</evidence>
<accession>A0A3P7ZJY9</accession>
<reference evidence="2 3" key="1">
    <citation type="submission" date="2018-11" db="EMBL/GenBank/DDBJ databases">
        <authorList>
            <consortium name="Pathogen Informatics"/>
        </authorList>
    </citation>
    <scope>NUCLEOTIDE SEQUENCE [LARGE SCALE GENOMIC DNA]</scope>
</reference>
<evidence type="ECO:0000313" key="2">
    <source>
        <dbReference type="EMBL" id="VDO84354.1"/>
    </source>
</evidence>
<feature type="compositionally biased region" description="Low complexity" evidence="1">
    <location>
        <begin position="77"/>
        <end position="87"/>
    </location>
</feature>
<feature type="region of interest" description="Disordered" evidence="1">
    <location>
        <begin position="36"/>
        <end position="57"/>
    </location>
</feature>
<dbReference type="Proteomes" id="UP000050761">
    <property type="component" value="Unassembled WGS sequence"/>
</dbReference>
<accession>A0A183FR34</accession>
<name>A0A183FR34_HELPZ</name>
<gene>
    <name evidence="2" type="ORF">HPBE_LOCUS10258</name>
</gene>
<feature type="region of interest" description="Disordered" evidence="1">
    <location>
        <begin position="77"/>
        <end position="112"/>
    </location>
</feature>
<dbReference type="EMBL" id="UZAH01026704">
    <property type="protein sequence ID" value="VDO84354.1"/>
    <property type="molecule type" value="Genomic_DNA"/>
</dbReference>
<protein>
    <submittedName>
        <fullName evidence="2 4">Uncharacterized protein</fullName>
    </submittedName>
</protein>
<dbReference type="OrthoDB" id="5824609at2759"/>
<sequence>MRSQGEIGGCDVVTLIHRYPITPYRSQNVLFFCKNGKRPHTNPQPPGIEPSSPFRKSASEGGVVVAFVRSTHFLLGGTSRGSYTGGRQRQVKERHKNAFKQRGADRKMRGAF</sequence>
<dbReference type="WBParaSite" id="HPBE_0001025701-mRNA-1">
    <property type="protein sequence ID" value="HPBE_0001025701-mRNA-1"/>
    <property type="gene ID" value="HPBE_0001025701"/>
</dbReference>
<feature type="compositionally biased region" description="Basic and acidic residues" evidence="1">
    <location>
        <begin position="102"/>
        <end position="112"/>
    </location>
</feature>
<proteinExistence type="predicted"/>